<dbReference type="Pfam" id="PF07336">
    <property type="entry name" value="ABATE"/>
    <property type="match status" value="1"/>
</dbReference>
<reference evidence="2 3" key="1">
    <citation type="submission" date="2021-12" db="EMBL/GenBank/DDBJ databases">
        <title>Discovery of the Pendulisporaceae a myxobacterial family with distinct sporulation behavior and unique specialized metabolism.</title>
        <authorList>
            <person name="Garcia R."/>
            <person name="Popoff A."/>
            <person name="Bader C.D."/>
            <person name="Loehr J."/>
            <person name="Walesch S."/>
            <person name="Walt C."/>
            <person name="Boldt J."/>
            <person name="Bunk B."/>
            <person name="Haeckl F.J.F.P.J."/>
            <person name="Gunesch A.P."/>
            <person name="Birkelbach J."/>
            <person name="Nuebel U."/>
            <person name="Pietschmann T."/>
            <person name="Bach T."/>
            <person name="Mueller R."/>
        </authorList>
    </citation>
    <scope>NUCLEOTIDE SEQUENCE [LARGE SCALE GENOMIC DNA]</scope>
    <source>
        <strain evidence="2 3">MSr11954</strain>
    </source>
</reference>
<dbReference type="PANTHER" id="PTHR35525:SF3">
    <property type="entry name" value="BLL6575 PROTEIN"/>
    <property type="match status" value="1"/>
</dbReference>
<feature type="domain" description="Zinc finger CGNR" evidence="1">
    <location>
        <begin position="155"/>
        <end position="198"/>
    </location>
</feature>
<dbReference type="SUPFAM" id="SSF160904">
    <property type="entry name" value="Jann2411-like"/>
    <property type="match status" value="1"/>
</dbReference>
<dbReference type="InterPro" id="IPR023286">
    <property type="entry name" value="ABATE_dom_sf"/>
</dbReference>
<dbReference type="EMBL" id="CP089984">
    <property type="protein sequence ID" value="WXB12871.1"/>
    <property type="molecule type" value="Genomic_DNA"/>
</dbReference>
<dbReference type="Pfam" id="PF11706">
    <property type="entry name" value="zf-CGNR"/>
    <property type="match status" value="1"/>
</dbReference>
<sequence>MDRHVFEFLAGRVCLDFINTVSWRESETAAVERLTSYSEILAWAAAGGVLDRQAARRLRARALRHPKEAEAAHTDAVRFRDALYRTICAELEGAASDPADLAKMNARISEAAAFRRLVPSEAGFVWRCDESNLRAPLWTIALSAADLLPSPGFARVRRCGLEDCGWLFLDTSKNKTRRWCRMEICGNRHKAQRFYEKKKLRDRGTPPSQTTRPH</sequence>
<keyword evidence="3" id="KW-1185">Reference proteome</keyword>
<evidence type="ECO:0000313" key="3">
    <source>
        <dbReference type="Proteomes" id="UP001370348"/>
    </source>
</evidence>
<organism evidence="2 3">
    <name type="scientific">Pendulispora albinea</name>
    <dbReference type="NCBI Taxonomy" id="2741071"/>
    <lineage>
        <taxon>Bacteria</taxon>
        <taxon>Pseudomonadati</taxon>
        <taxon>Myxococcota</taxon>
        <taxon>Myxococcia</taxon>
        <taxon>Myxococcales</taxon>
        <taxon>Sorangiineae</taxon>
        <taxon>Pendulisporaceae</taxon>
        <taxon>Pendulispora</taxon>
    </lineage>
</organism>
<protein>
    <submittedName>
        <fullName evidence="2">CGNR zinc finger domain-containing protein</fullName>
    </submittedName>
</protein>
<dbReference type="Gene3D" id="1.10.3300.10">
    <property type="entry name" value="Jann2411-like domain"/>
    <property type="match status" value="1"/>
</dbReference>
<dbReference type="InterPro" id="IPR010852">
    <property type="entry name" value="ABATE"/>
</dbReference>
<name>A0ABZ2LSX9_9BACT</name>
<dbReference type="RefSeq" id="WP_394822490.1">
    <property type="nucleotide sequence ID" value="NZ_CP089984.1"/>
</dbReference>
<dbReference type="InterPro" id="IPR021005">
    <property type="entry name" value="Znf_CGNR"/>
</dbReference>
<gene>
    <name evidence="2" type="ORF">LZC94_34090</name>
</gene>
<dbReference type="Proteomes" id="UP001370348">
    <property type="component" value="Chromosome"/>
</dbReference>
<accession>A0ABZ2LSX9</accession>
<dbReference type="PANTHER" id="PTHR35525">
    <property type="entry name" value="BLL6575 PROTEIN"/>
    <property type="match status" value="1"/>
</dbReference>
<evidence type="ECO:0000313" key="2">
    <source>
        <dbReference type="EMBL" id="WXB12871.1"/>
    </source>
</evidence>
<evidence type="ECO:0000259" key="1">
    <source>
        <dbReference type="Pfam" id="PF11706"/>
    </source>
</evidence>
<proteinExistence type="predicted"/>